<dbReference type="OrthoDB" id="7391081at2"/>
<dbReference type="Proteomes" id="UP000254508">
    <property type="component" value="Chromosome"/>
</dbReference>
<evidence type="ECO:0000313" key="3">
    <source>
        <dbReference type="Proteomes" id="UP000254508"/>
    </source>
</evidence>
<dbReference type="SUPFAM" id="SSF141371">
    <property type="entry name" value="PilZ domain-like"/>
    <property type="match status" value="1"/>
</dbReference>
<evidence type="ECO:0000313" key="2">
    <source>
        <dbReference type="EMBL" id="AXK43453.1"/>
    </source>
</evidence>
<organism evidence="2 3">
    <name type="scientific">Erythrobacter aureus</name>
    <dbReference type="NCBI Taxonomy" id="2182384"/>
    <lineage>
        <taxon>Bacteria</taxon>
        <taxon>Pseudomonadati</taxon>
        <taxon>Pseudomonadota</taxon>
        <taxon>Alphaproteobacteria</taxon>
        <taxon>Sphingomonadales</taxon>
        <taxon>Erythrobacteraceae</taxon>
        <taxon>Erythrobacter/Porphyrobacter group</taxon>
        <taxon>Erythrobacter</taxon>
    </lineage>
</organism>
<proteinExistence type="predicted"/>
<evidence type="ECO:0000259" key="1">
    <source>
        <dbReference type="Pfam" id="PF07238"/>
    </source>
</evidence>
<dbReference type="EMBL" id="CP031357">
    <property type="protein sequence ID" value="AXK43453.1"/>
    <property type="molecule type" value="Genomic_DNA"/>
</dbReference>
<dbReference type="GO" id="GO:0035438">
    <property type="term" value="F:cyclic-di-GMP binding"/>
    <property type="evidence" value="ECO:0007669"/>
    <property type="project" value="InterPro"/>
</dbReference>
<dbReference type="AlphaFoldDB" id="A0A345YHQ1"/>
<keyword evidence="3" id="KW-1185">Reference proteome</keyword>
<accession>A0A345YHQ1</accession>
<sequence length="124" mass="13298">MSSVETRNVARDSLFLFAELTFEGRPEAIRVKVRNLSAGGLMAEGAGIAVSRGDRLKINLRNVGMVKGNVAWAQDARFGVSFESDIDPKVVRAPVGATREAQTGVPGVGVASAFSPEERRLRNL</sequence>
<name>A0A345YHQ1_9SPHN</name>
<dbReference type="KEGG" id="err:DVR09_03595"/>
<feature type="domain" description="PilZ" evidence="1">
    <location>
        <begin position="22"/>
        <end position="89"/>
    </location>
</feature>
<gene>
    <name evidence="2" type="ORF">DVR09_03595</name>
</gene>
<protein>
    <submittedName>
        <fullName evidence="2">PilZ domain-containing protein</fullName>
    </submittedName>
</protein>
<dbReference type="InterPro" id="IPR009875">
    <property type="entry name" value="PilZ_domain"/>
</dbReference>
<dbReference type="Pfam" id="PF07238">
    <property type="entry name" value="PilZ"/>
    <property type="match status" value="1"/>
</dbReference>
<reference evidence="3" key="1">
    <citation type="submission" date="2018-07" db="EMBL/GenBank/DDBJ databases">
        <title>Genome sequence of Erythrobacter strain YH-07, an antagonistic bacterium isolated from Yellow Sea.</title>
        <authorList>
            <person name="Tang T."/>
            <person name="Liu Q."/>
            <person name="Sun X."/>
        </authorList>
    </citation>
    <scope>NUCLEOTIDE SEQUENCE [LARGE SCALE GENOMIC DNA]</scope>
    <source>
        <strain evidence="3">YH-07</strain>
    </source>
</reference>